<feature type="non-terminal residue" evidence="1">
    <location>
        <position position="1"/>
    </location>
</feature>
<protein>
    <submittedName>
        <fullName evidence="1">15990_t:CDS:1</fullName>
    </submittedName>
</protein>
<dbReference type="EMBL" id="CAJVQB010026339">
    <property type="protein sequence ID" value="CAG8808338.1"/>
    <property type="molecule type" value="Genomic_DNA"/>
</dbReference>
<accession>A0ABN7VZ97</accession>
<dbReference type="Proteomes" id="UP000789901">
    <property type="component" value="Unassembled WGS sequence"/>
</dbReference>
<organism evidence="1 2">
    <name type="scientific">Gigaspora margarita</name>
    <dbReference type="NCBI Taxonomy" id="4874"/>
    <lineage>
        <taxon>Eukaryota</taxon>
        <taxon>Fungi</taxon>
        <taxon>Fungi incertae sedis</taxon>
        <taxon>Mucoromycota</taxon>
        <taxon>Glomeromycotina</taxon>
        <taxon>Glomeromycetes</taxon>
        <taxon>Diversisporales</taxon>
        <taxon>Gigasporaceae</taxon>
        <taxon>Gigaspora</taxon>
    </lineage>
</organism>
<evidence type="ECO:0000313" key="1">
    <source>
        <dbReference type="EMBL" id="CAG8808338.1"/>
    </source>
</evidence>
<sequence>TSHEGENAKSRQFMDPSDSILDQPLPNNLLLPLVLNSTIETPDVSKLPIEVTYCKAVVEQHPIYLILNTGSSKSLVSYDFLKRIRKSIDKPSTRNLINVHRQRRHSLGIVENLPIEINKMTIPINVKASIVKIGKDYVNIEGVEQSKEKYKQVREGIQINNMNLECLVDNLDKELEIPEDSDGVNKLKE</sequence>
<comment type="caution">
    <text evidence="1">The sequence shown here is derived from an EMBL/GenBank/DDBJ whole genome shotgun (WGS) entry which is preliminary data.</text>
</comment>
<proteinExistence type="predicted"/>
<evidence type="ECO:0000313" key="2">
    <source>
        <dbReference type="Proteomes" id="UP000789901"/>
    </source>
</evidence>
<dbReference type="Gene3D" id="2.40.70.10">
    <property type="entry name" value="Acid Proteases"/>
    <property type="match status" value="1"/>
</dbReference>
<dbReference type="InterPro" id="IPR021109">
    <property type="entry name" value="Peptidase_aspartic_dom_sf"/>
</dbReference>
<gene>
    <name evidence="1" type="ORF">GMARGA_LOCUS24683</name>
</gene>
<reference evidence="1 2" key="1">
    <citation type="submission" date="2021-06" db="EMBL/GenBank/DDBJ databases">
        <authorList>
            <person name="Kallberg Y."/>
            <person name="Tangrot J."/>
            <person name="Rosling A."/>
        </authorList>
    </citation>
    <scope>NUCLEOTIDE SEQUENCE [LARGE SCALE GENOMIC DNA]</scope>
    <source>
        <strain evidence="1 2">120-4 pot B 10/14</strain>
    </source>
</reference>
<keyword evidence="2" id="KW-1185">Reference proteome</keyword>
<name>A0ABN7VZ97_GIGMA</name>